<evidence type="ECO:0000313" key="3">
    <source>
        <dbReference type="Proteomes" id="UP001176961"/>
    </source>
</evidence>
<name>A0AA36HC44_CYLNA</name>
<reference evidence="2" key="1">
    <citation type="submission" date="2023-07" db="EMBL/GenBank/DDBJ databases">
        <authorList>
            <consortium name="CYATHOMIX"/>
        </authorList>
    </citation>
    <scope>NUCLEOTIDE SEQUENCE</scope>
    <source>
        <strain evidence="2">N/A</strain>
    </source>
</reference>
<keyword evidence="3" id="KW-1185">Reference proteome</keyword>
<protein>
    <submittedName>
        <fullName evidence="2">Uncharacterized protein</fullName>
    </submittedName>
</protein>
<keyword evidence="1" id="KW-1133">Transmembrane helix</keyword>
<dbReference type="EMBL" id="CATQJL010000316">
    <property type="protein sequence ID" value="CAJ0607952.1"/>
    <property type="molecule type" value="Genomic_DNA"/>
</dbReference>
<accession>A0AA36HC44</accession>
<feature type="transmembrane region" description="Helical" evidence="1">
    <location>
        <begin position="50"/>
        <end position="69"/>
    </location>
</feature>
<organism evidence="2 3">
    <name type="scientific">Cylicocyclus nassatus</name>
    <name type="common">Nematode worm</name>
    <dbReference type="NCBI Taxonomy" id="53992"/>
    <lineage>
        <taxon>Eukaryota</taxon>
        <taxon>Metazoa</taxon>
        <taxon>Ecdysozoa</taxon>
        <taxon>Nematoda</taxon>
        <taxon>Chromadorea</taxon>
        <taxon>Rhabditida</taxon>
        <taxon>Rhabditina</taxon>
        <taxon>Rhabditomorpha</taxon>
        <taxon>Strongyloidea</taxon>
        <taxon>Strongylidae</taxon>
        <taxon>Cylicocyclus</taxon>
    </lineage>
</organism>
<evidence type="ECO:0000313" key="2">
    <source>
        <dbReference type="EMBL" id="CAJ0607952.1"/>
    </source>
</evidence>
<comment type="caution">
    <text evidence="2">The sequence shown here is derived from an EMBL/GenBank/DDBJ whole genome shotgun (WGS) entry which is preliminary data.</text>
</comment>
<evidence type="ECO:0000256" key="1">
    <source>
        <dbReference type="SAM" id="Phobius"/>
    </source>
</evidence>
<keyword evidence="1" id="KW-0472">Membrane</keyword>
<feature type="transmembrane region" description="Helical" evidence="1">
    <location>
        <begin position="6"/>
        <end position="29"/>
    </location>
</feature>
<proteinExistence type="predicted"/>
<dbReference type="Proteomes" id="UP001176961">
    <property type="component" value="Unassembled WGS sequence"/>
</dbReference>
<keyword evidence="1" id="KW-0812">Transmembrane</keyword>
<sequence>MQDLWNIILSFANHLGYSALMFTNTNVAADRFMSFFMKEIQESLVSNRTAYAIFASIPWIASILISKMWCLTQAY</sequence>
<dbReference type="AlphaFoldDB" id="A0AA36HC44"/>
<gene>
    <name evidence="2" type="ORF">CYNAS_LOCUS19935</name>
</gene>